<dbReference type="EMBL" id="JACIDU010000011">
    <property type="protein sequence ID" value="MBB4104248.1"/>
    <property type="molecule type" value="Genomic_DNA"/>
</dbReference>
<evidence type="ECO:0000313" key="1">
    <source>
        <dbReference type="EMBL" id="MBB4104248.1"/>
    </source>
</evidence>
<dbReference type="Proteomes" id="UP000584824">
    <property type="component" value="Unassembled WGS sequence"/>
</dbReference>
<protein>
    <submittedName>
        <fullName evidence="1">Uncharacterized protein</fullName>
    </submittedName>
</protein>
<accession>A0A7W6K320</accession>
<reference evidence="1 2" key="1">
    <citation type="submission" date="2020-08" db="EMBL/GenBank/DDBJ databases">
        <title>Genomic Encyclopedia of Type Strains, Phase IV (KMG-IV): sequencing the most valuable type-strain genomes for metagenomic binning, comparative biology and taxonomic classification.</title>
        <authorList>
            <person name="Goeker M."/>
        </authorList>
    </citation>
    <scope>NUCLEOTIDE SEQUENCE [LARGE SCALE GENOMIC DNA]</scope>
    <source>
        <strain evidence="1 2">DSM 26385</strain>
    </source>
</reference>
<sequence>MLLEALNYAATWPQTTPEHRPFIRSSVNLWARAARVSRAWRDHEDNCKRAVLFKAKDLKMRRTAVILGSGLLRDVPLEMLARAFDTVVLVDRVHLASVRLWLAAKKLPNVKLVERDLSGYDDLKAGKEPEPFAFLRLVPYLDFVVSANLVSQIGIGVARRLEKEAPGAMPADTVHRLIAAHLDGLKALPCDTCLLTDISFSVIDRNGHTHEQQDLLAGISPPPSFASWDWPVAPMGEESPDYQVMHRVIAT</sequence>
<comment type="caution">
    <text evidence="1">The sequence shown here is derived from an EMBL/GenBank/DDBJ whole genome shotgun (WGS) entry which is preliminary data.</text>
</comment>
<evidence type="ECO:0000313" key="2">
    <source>
        <dbReference type="Proteomes" id="UP000584824"/>
    </source>
</evidence>
<name>A0A7W6K320_9HYPH</name>
<dbReference type="AlphaFoldDB" id="A0A7W6K320"/>
<dbReference type="RefSeq" id="WP_183793338.1">
    <property type="nucleotide sequence ID" value="NZ_JACIDU010000011.1"/>
</dbReference>
<proteinExistence type="predicted"/>
<organism evidence="1 2">
    <name type="scientific">Allorhizobium borbori</name>
    <dbReference type="NCBI Taxonomy" id="485907"/>
    <lineage>
        <taxon>Bacteria</taxon>
        <taxon>Pseudomonadati</taxon>
        <taxon>Pseudomonadota</taxon>
        <taxon>Alphaproteobacteria</taxon>
        <taxon>Hyphomicrobiales</taxon>
        <taxon>Rhizobiaceae</taxon>
        <taxon>Rhizobium/Agrobacterium group</taxon>
        <taxon>Allorhizobium</taxon>
    </lineage>
</organism>
<keyword evidence="2" id="KW-1185">Reference proteome</keyword>
<gene>
    <name evidence="1" type="ORF">GGQ66_002822</name>
</gene>